<organism evidence="1 2">
    <name type="scientific">Violaceomyces palustris</name>
    <dbReference type="NCBI Taxonomy" id="1673888"/>
    <lineage>
        <taxon>Eukaryota</taxon>
        <taxon>Fungi</taxon>
        <taxon>Dikarya</taxon>
        <taxon>Basidiomycota</taxon>
        <taxon>Ustilaginomycotina</taxon>
        <taxon>Ustilaginomycetes</taxon>
        <taxon>Violaceomycetales</taxon>
        <taxon>Violaceomycetaceae</taxon>
        <taxon>Violaceomyces</taxon>
    </lineage>
</organism>
<accession>A0ACD0NUJ8</accession>
<dbReference type="Proteomes" id="UP000245626">
    <property type="component" value="Unassembled WGS sequence"/>
</dbReference>
<proteinExistence type="predicted"/>
<sequence length="1798" mass="194041">MAINRQAIALSSVGADFVPLLEAIVTVVANPPDSFPTSSISSTRTLLLGATFQLAQDIERARQGEVLANHKLFSDKALDPASHVPPFPKDAINLGSLVSFAAAEKERGFTSSAICGALFCLTQLANYTLHSHAFQPPSATTPETSVILPFCGGSLPCYAISQTSEAEQGISLGVCISRLAFWMGLQSDRAAALARRDGYSGNASSPSGLDTSESEQIRGLGSWCLSVSGFLIEDIQAKIDRINSRVGQGQQLRLEISAVMLDQSFSIVGPPSLLDALELVLLREASESTSSSSPKRSFRVPVFSPYHFSESLSKFVEPFLDVTSQLGLYQPDARLRSSVYSTVDGLRLTGDRMEPMEIVEMIYLRCCRWDKVVRRLVEDTVANKDQSLQVINVGPGGRLGQGILGALADAGIDCSSGNDRISLLDIEASTLSMAKVCVKNVEKPTTATKPEEIAIVGHACRFPGGAQTPAEFWEFLKQGKVKLEKVPKSRFDADLYTEYARPGQPNTMHEGCVYGAFLEEADRFDARLFSISPREAQQTDPQHRIFTMVAHEAMEKAGYAPDKTSSFARDRIGTFLGASVDDYRDNASLDIGSFLITGNARAFMPGRISFLNQWSGPSASVDTGEMSSLTAIETACDSLLAGNCDTALVGAVSVFSSPAGWITLDKASLLARNGSEKAMEPFSPSADGWLRAEGCGVLVLKRLSQAIAEGDNIVATIPAVTSNYSPSPRAGLFGSTADRDAKEETQRLGMEQIRSRAKNLANCLSKAGLSPAALDHVECNASGFAEDEEAELEALSSLLGNSGAKKFSIGSVKAHIGNAEAASGMASIFKVIGMIQDGFSNGLQTSQEALTLLEKHSNTFEVGPGSEVEIAAVNDYSLGGGNSTMLIKRFTSPKQEEEPQRADPRRILPFALSAKTKCSLERQLRKLGQLVRDGGELRLEELCYTATDRRSSKHPYRFGTTATSLDQLVDALASPTIVQAPTGAAATPKAAFFFSGQGSQYAGMGKRLAHANRVFRASLEECERILVDGLGFPGFLDALMGDADLDHAKVQYAIFSIQFSLVKLLEDAGIRPSAVGGHSLGEYAALAVSKVLSLRDALFLVATRARLLVANVEPYQAGMLSTRMSATSVSEFLAKHAQAESKGCEIACENGPNSTVISGPKKQLEECLTLLKGQGQKAIILDVAFAFHSSSVEPILEGLAKAASEVTFSAPEIPILSNVTGELVMEEGVFSPEYLCKHSRGRVRFTEGVQSLVKGASRSDLGLELVNLQVGIEIGPDSIVLPMVRDTVSGMDKAAVGSKMLSLLLPTLKKGKEDDEMVAKGLISSWLAGLPVDWFGYNDSYLDASDRRRLYDFPTYSFEMDRHWIDYKDRGLIKPGSVVRVKGEDEGPEHGAHLHHASSSSPSSSEQTLPKSRHSLLRPLAFEEYANGQGGMAMFEASCREEMIQMIKGHRVSGIALVPAALNAAMCLEAASYVYRRLMGTDDSPRLQMNNLHITGPLTWHLDDSMKDRNPTIKVRCTADLSSSSSPTFSCMVSTEGSRKSKKASSNNNQSQKHGSLTSLHATCNITPSASDQELRNEFSRLEPLLVREVRRLEDAAATRGSKLEEEEEEEEEAPVCAGSKLAYQLFTKVVEYDPMYHSMDNLILSPRVSLATAHLGGKHERNLASSVRKGEEKDDYFVHPLSLDATSQLAGLAANLFWTDQEHVYVTESCTEAKISPELEECQELGEAVVVLATVREEETAVQGSPASAVIGDCFILRRQGSKKEGLKLIASITGAKYGRLRSKGLQAVLKRTLDTI</sequence>
<name>A0ACD0NUJ8_9BASI</name>
<evidence type="ECO:0000313" key="1">
    <source>
        <dbReference type="EMBL" id="PWN49474.1"/>
    </source>
</evidence>
<evidence type="ECO:0000313" key="2">
    <source>
        <dbReference type="Proteomes" id="UP000245626"/>
    </source>
</evidence>
<keyword evidence="2" id="KW-1185">Reference proteome</keyword>
<protein>
    <submittedName>
        <fullName evidence="1">Ketoacyl-synt-domain-containing protein</fullName>
    </submittedName>
</protein>
<reference evidence="1 2" key="1">
    <citation type="journal article" date="2018" name="Mol. Biol. Evol.">
        <title>Broad Genomic Sampling Reveals a Smut Pathogenic Ancestry of the Fungal Clade Ustilaginomycotina.</title>
        <authorList>
            <person name="Kijpornyongpan T."/>
            <person name="Mondo S.J."/>
            <person name="Barry K."/>
            <person name="Sandor L."/>
            <person name="Lee J."/>
            <person name="Lipzen A."/>
            <person name="Pangilinan J."/>
            <person name="LaButti K."/>
            <person name="Hainaut M."/>
            <person name="Henrissat B."/>
            <person name="Grigoriev I.V."/>
            <person name="Spatafora J.W."/>
            <person name="Aime M.C."/>
        </authorList>
    </citation>
    <scope>NUCLEOTIDE SEQUENCE [LARGE SCALE GENOMIC DNA]</scope>
    <source>
        <strain evidence="1 2">SA 807</strain>
    </source>
</reference>
<dbReference type="EMBL" id="KZ820045">
    <property type="protein sequence ID" value="PWN49474.1"/>
    <property type="molecule type" value="Genomic_DNA"/>
</dbReference>
<gene>
    <name evidence="1" type="ORF">IE53DRAFT_388289</name>
</gene>